<keyword evidence="1" id="KW-0472">Membrane</keyword>
<protein>
    <submittedName>
        <fullName evidence="3">Putative lipoprotein</fullName>
    </submittedName>
</protein>
<dbReference type="PANTHER" id="PTHR35462">
    <property type="match status" value="1"/>
</dbReference>
<name>A0A0K1PLI8_9BACT</name>
<keyword evidence="2" id="KW-0732">Signal</keyword>
<keyword evidence="1" id="KW-1133">Transmembrane helix</keyword>
<dbReference type="KEGG" id="llu:AKJ09_00915"/>
<dbReference type="AlphaFoldDB" id="A0A0K1PLI8"/>
<evidence type="ECO:0000313" key="4">
    <source>
        <dbReference type="Proteomes" id="UP000064967"/>
    </source>
</evidence>
<evidence type="ECO:0000313" key="3">
    <source>
        <dbReference type="EMBL" id="AKU94251.1"/>
    </source>
</evidence>
<feature type="signal peptide" evidence="2">
    <location>
        <begin position="1"/>
        <end position="28"/>
    </location>
</feature>
<feature type="chain" id="PRO_5005465965" evidence="2">
    <location>
        <begin position="29"/>
        <end position="151"/>
    </location>
</feature>
<organism evidence="3 4">
    <name type="scientific">Labilithrix luteola</name>
    <dbReference type="NCBI Taxonomy" id="1391654"/>
    <lineage>
        <taxon>Bacteria</taxon>
        <taxon>Pseudomonadati</taxon>
        <taxon>Myxococcota</taxon>
        <taxon>Polyangia</taxon>
        <taxon>Polyangiales</taxon>
        <taxon>Labilitrichaceae</taxon>
        <taxon>Labilithrix</taxon>
    </lineage>
</organism>
<dbReference type="EMBL" id="CP012333">
    <property type="protein sequence ID" value="AKU94251.1"/>
    <property type="molecule type" value="Genomic_DNA"/>
</dbReference>
<feature type="transmembrane region" description="Helical" evidence="1">
    <location>
        <begin position="44"/>
        <end position="63"/>
    </location>
</feature>
<dbReference type="STRING" id="1391654.AKJ09_00915"/>
<sequence length="151" mass="15471">MKARSFRFFAPFAFALSFSFLSAAPARAAGPDPDPWFGKDKALHFSVSAAIAAGGYGVGSAIFDARGHALLLGAGLGVLAGAGKEALDATGYGDPSWKDFTWDLIGVAAGLAVAWTVDLLVRGTGDTHPLFTAPAPGEMKSLGPSGLRVVF</sequence>
<evidence type="ECO:0000256" key="2">
    <source>
        <dbReference type="SAM" id="SignalP"/>
    </source>
</evidence>
<dbReference type="RefSeq" id="WP_146645876.1">
    <property type="nucleotide sequence ID" value="NZ_CP012333.1"/>
</dbReference>
<gene>
    <name evidence="3" type="ORF">AKJ09_00915</name>
</gene>
<dbReference type="PANTHER" id="PTHR35462:SF2">
    <property type="entry name" value="TRANSMEMBRANE PROTEIN"/>
    <property type="match status" value="1"/>
</dbReference>
<proteinExistence type="predicted"/>
<keyword evidence="4" id="KW-1185">Reference proteome</keyword>
<evidence type="ECO:0000256" key="1">
    <source>
        <dbReference type="SAM" id="Phobius"/>
    </source>
</evidence>
<dbReference type="Proteomes" id="UP000064967">
    <property type="component" value="Chromosome"/>
</dbReference>
<dbReference type="OrthoDB" id="5522736at2"/>
<keyword evidence="3" id="KW-0449">Lipoprotein</keyword>
<keyword evidence="1" id="KW-0812">Transmembrane</keyword>
<reference evidence="3 4" key="1">
    <citation type="submission" date="2015-08" db="EMBL/GenBank/DDBJ databases">
        <authorList>
            <person name="Babu N.S."/>
            <person name="Beckwith C.J."/>
            <person name="Beseler K.G."/>
            <person name="Brison A."/>
            <person name="Carone J.V."/>
            <person name="Caskin T.P."/>
            <person name="Diamond M."/>
            <person name="Durham M.E."/>
            <person name="Foxe J.M."/>
            <person name="Go M."/>
            <person name="Henderson B.A."/>
            <person name="Jones I.B."/>
            <person name="McGettigan J.A."/>
            <person name="Micheletti S.J."/>
            <person name="Nasrallah M.E."/>
            <person name="Ortiz D."/>
            <person name="Piller C.R."/>
            <person name="Privatt S.R."/>
            <person name="Schneider S.L."/>
            <person name="Sharp S."/>
            <person name="Smith T.C."/>
            <person name="Stanton J.D."/>
            <person name="Ullery H.E."/>
            <person name="Wilson R.J."/>
            <person name="Serrano M.G."/>
            <person name="Buck G."/>
            <person name="Lee V."/>
            <person name="Wang Y."/>
            <person name="Carvalho R."/>
            <person name="Voegtly L."/>
            <person name="Shi R."/>
            <person name="Duckworth R."/>
            <person name="Johnson A."/>
            <person name="Loviza R."/>
            <person name="Walstead R."/>
            <person name="Shah Z."/>
            <person name="Kiflezghi M."/>
            <person name="Wade K."/>
            <person name="Ball S.L."/>
            <person name="Bradley K.W."/>
            <person name="Asai D.J."/>
            <person name="Bowman C.A."/>
            <person name="Russell D.A."/>
            <person name="Pope W.H."/>
            <person name="Jacobs-Sera D."/>
            <person name="Hendrix R.W."/>
            <person name="Hatfull G.F."/>
        </authorList>
    </citation>
    <scope>NUCLEOTIDE SEQUENCE [LARGE SCALE GENOMIC DNA]</scope>
    <source>
        <strain evidence="3 4">DSM 27648</strain>
    </source>
</reference>
<accession>A0A0K1PLI8</accession>